<evidence type="ECO:0000256" key="2">
    <source>
        <dbReference type="ARBA" id="ARBA00022741"/>
    </source>
</evidence>
<dbReference type="Pfam" id="PF02569">
    <property type="entry name" value="Pantoate_ligase"/>
    <property type="match status" value="1"/>
</dbReference>
<keyword evidence="1" id="KW-0963">Cytoplasm</keyword>
<dbReference type="GO" id="GO:0005524">
    <property type="term" value="F:ATP binding"/>
    <property type="evidence" value="ECO:0007669"/>
    <property type="project" value="UniProtKB-KW"/>
</dbReference>
<dbReference type="GO" id="GO:0005829">
    <property type="term" value="C:cytosol"/>
    <property type="evidence" value="ECO:0007669"/>
    <property type="project" value="TreeGrafter"/>
</dbReference>
<dbReference type="PANTHER" id="PTHR21299:SF1">
    <property type="entry name" value="PANTOATE--BETA-ALANINE LIGASE"/>
    <property type="match status" value="1"/>
</dbReference>
<dbReference type="GO" id="GO:0004592">
    <property type="term" value="F:pantoate-beta-alanine ligase activity"/>
    <property type="evidence" value="ECO:0007669"/>
    <property type="project" value="InterPro"/>
</dbReference>
<sequence length="69" mass="8074">MSQRWVFLHEGHLTLAKEARGQNDIVVMSIFVNPLQFGPNEDFESYPRDMERDQRLAEAAGGYFYLHLM</sequence>
<proteinExistence type="predicted"/>
<organism evidence="4 5">
    <name type="scientific">Bacillus safensis</name>
    <dbReference type="NCBI Taxonomy" id="561879"/>
    <lineage>
        <taxon>Bacteria</taxon>
        <taxon>Bacillati</taxon>
        <taxon>Bacillota</taxon>
        <taxon>Bacilli</taxon>
        <taxon>Bacillales</taxon>
        <taxon>Bacillaceae</taxon>
        <taxon>Bacillus</taxon>
    </lineage>
</organism>
<dbReference type="Gene3D" id="3.40.50.620">
    <property type="entry name" value="HUPs"/>
    <property type="match status" value="1"/>
</dbReference>
<dbReference type="PANTHER" id="PTHR21299">
    <property type="entry name" value="CYTIDYLATE KINASE/PANTOATE-BETA-ALANINE LIGASE"/>
    <property type="match status" value="1"/>
</dbReference>
<dbReference type="EMBL" id="AP021906">
    <property type="protein sequence ID" value="BBP90278.1"/>
    <property type="molecule type" value="Genomic_DNA"/>
</dbReference>
<keyword evidence="3" id="KW-0067">ATP-binding</keyword>
<evidence type="ECO:0000256" key="3">
    <source>
        <dbReference type="ARBA" id="ARBA00022840"/>
    </source>
</evidence>
<reference evidence="4 5" key="1">
    <citation type="submission" date="2019-12" db="EMBL/GenBank/DDBJ databases">
        <title>Full genome sequence of a Bacillus safensis strain isolated from commercially available natto in Indonesia.</title>
        <authorList>
            <person name="Yoshida M."/>
            <person name="Uomi M."/>
            <person name="Waturangi D."/>
            <person name="Ekaputri J.J."/>
            <person name="Setiamarga D.H.E."/>
        </authorList>
    </citation>
    <scope>NUCLEOTIDE SEQUENCE [LARGE SCALE GENOMIC DNA]</scope>
    <source>
        <strain evidence="4 5">IDN1</strain>
    </source>
</reference>
<accession>A0A5S9MBI0</accession>
<evidence type="ECO:0000256" key="1">
    <source>
        <dbReference type="ARBA" id="ARBA00022490"/>
    </source>
</evidence>
<evidence type="ECO:0000313" key="5">
    <source>
        <dbReference type="Proteomes" id="UP000464658"/>
    </source>
</evidence>
<dbReference type="GO" id="GO:0015940">
    <property type="term" value="P:pantothenate biosynthetic process"/>
    <property type="evidence" value="ECO:0007669"/>
    <property type="project" value="InterPro"/>
</dbReference>
<keyword evidence="2" id="KW-0547">Nucleotide-binding</keyword>
<evidence type="ECO:0000313" key="4">
    <source>
        <dbReference type="EMBL" id="BBP90278.1"/>
    </source>
</evidence>
<dbReference type="InterPro" id="IPR014729">
    <property type="entry name" value="Rossmann-like_a/b/a_fold"/>
</dbReference>
<dbReference type="Proteomes" id="UP000464658">
    <property type="component" value="Chromosome"/>
</dbReference>
<dbReference type="InterPro" id="IPR003721">
    <property type="entry name" value="Pantoate_ligase"/>
</dbReference>
<protein>
    <submittedName>
        <fullName evidence="4">Uncharacterized protein</fullName>
    </submittedName>
</protein>
<gene>
    <name evidence="4" type="ORF">BsIDN1_38960</name>
</gene>
<dbReference type="SUPFAM" id="SSF52374">
    <property type="entry name" value="Nucleotidylyl transferase"/>
    <property type="match status" value="1"/>
</dbReference>
<dbReference type="AlphaFoldDB" id="A0A5S9MBI0"/>
<dbReference type="NCBIfam" id="TIGR00125">
    <property type="entry name" value="cyt_tran_rel"/>
    <property type="match status" value="1"/>
</dbReference>
<dbReference type="InterPro" id="IPR004821">
    <property type="entry name" value="Cyt_trans-like"/>
</dbReference>
<name>A0A5S9MBI0_BACIA</name>